<keyword evidence="2" id="KW-1185">Reference proteome</keyword>
<sequence length="215" mass="24753">MGDLSLSQRVCAELKTRFRLDYKGTYFRIWKRNLDFVFSDNKVKYVLTEPIPDKETDPVAHQKFLHDDFTARHIILGSLHQNLFLSYLHHQTAKSLLDALTSLFTKPSVANEHVLEMRRMATELGLEGVEVPEELQAVVLMNSLPDSWYDAITTMIGNMDTDERGLTLVNAEIRVRNTGGWKKIFSTERARNDETMSISRSSIRSSKRGSFRGKW</sequence>
<protein>
    <submittedName>
        <fullName evidence="1">Retrovirus-related Pol polyprotein from transposon TNT 1-94</fullName>
    </submittedName>
</protein>
<dbReference type="EMBL" id="CM051395">
    <property type="protein sequence ID" value="KAJ4725541.1"/>
    <property type="molecule type" value="Genomic_DNA"/>
</dbReference>
<gene>
    <name evidence="1" type="ORF">OWV82_004397</name>
</gene>
<name>A0ACC1YP19_MELAZ</name>
<comment type="caution">
    <text evidence="1">The sequence shown here is derived from an EMBL/GenBank/DDBJ whole genome shotgun (WGS) entry which is preliminary data.</text>
</comment>
<accession>A0ACC1YP19</accession>
<dbReference type="Proteomes" id="UP001164539">
    <property type="component" value="Chromosome 2"/>
</dbReference>
<organism evidence="1 2">
    <name type="scientific">Melia azedarach</name>
    <name type="common">Chinaberry tree</name>
    <dbReference type="NCBI Taxonomy" id="155640"/>
    <lineage>
        <taxon>Eukaryota</taxon>
        <taxon>Viridiplantae</taxon>
        <taxon>Streptophyta</taxon>
        <taxon>Embryophyta</taxon>
        <taxon>Tracheophyta</taxon>
        <taxon>Spermatophyta</taxon>
        <taxon>Magnoliopsida</taxon>
        <taxon>eudicotyledons</taxon>
        <taxon>Gunneridae</taxon>
        <taxon>Pentapetalae</taxon>
        <taxon>rosids</taxon>
        <taxon>malvids</taxon>
        <taxon>Sapindales</taxon>
        <taxon>Meliaceae</taxon>
        <taxon>Melia</taxon>
    </lineage>
</organism>
<reference evidence="1 2" key="1">
    <citation type="journal article" date="2023" name="Science">
        <title>Complex scaffold remodeling in plant triterpene biosynthesis.</title>
        <authorList>
            <person name="De La Pena R."/>
            <person name="Hodgson H."/>
            <person name="Liu J.C."/>
            <person name="Stephenson M.J."/>
            <person name="Martin A.C."/>
            <person name="Owen C."/>
            <person name="Harkess A."/>
            <person name="Leebens-Mack J."/>
            <person name="Jimenez L.E."/>
            <person name="Osbourn A."/>
            <person name="Sattely E.S."/>
        </authorList>
    </citation>
    <scope>NUCLEOTIDE SEQUENCE [LARGE SCALE GENOMIC DNA]</scope>
    <source>
        <strain evidence="2">cv. JPN11</strain>
        <tissue evidence="1">Leaf</tissue>
    </source>
</reference>
<proteinExistence type="predicted"/>
<evidence type="ECO:0000313" key="2">
    <source>
        <dbReference type="Proteomes" id="UP001164539"/>
    </source>
</evidence>
<evidence type="ECO:0000313" key="1">
    <source>
        <dbReference type="EMBL" id="KAJ4725541.1"/>
    </source>
</evidence>